<comment type="caution">
    <text evidence="1">The sequence shown here is derived from an EMBL/GenBank/DDBJ whole genome shotgun (WGS) entry which is preliminary data.</text>
</comment>
<keyword evidence="2" id="KW-1185">Reference proteome</keyword>
<dbReference type="EMBL" id="BSYO01000003">
    <property type="protein sequence ID" value="GMH01609.1"/>
    <property type="molecule type" value="Genomic_DNA"/>
</dbReference>
<reference evidence="1" key="1">
    <citation type="submission" date="2023-05" db="EMBL/GenBank/DDBJ databases">
        <title>Nepenthes gracilis genome sequencing.</title>
        <authorList>
            <person name="Fukushima K."/>
        </authorList>
    </citation>
    <scope>NUCLEOTIDE SEQUENCE</scope>
    <source>
        <strain evidence="1">SING2019-196</strain>
    </source>
</reference>
<evidence type="ECO:0000313" key="1">
    <source>
        <dbReference type="EMBL" id="GMH01609.1"/>
    </source>
</evidence>
<sequence>MAAYSRKINQQVQLQLHQFTQLRVLSSVQQRHVHCNQAMLQLIPGSEMSNRSTKQLHQQHINKSAAFVQQQSLTCI</sequence>
<dbReference type="Proteomes" id="UP001279734">
    <property type="component" value="Unassembled WGS sequence"/>
</dbReference>
<proteinExistence type="predicted"/>
<gene>
    <name evidence="1" type="ORF">Nepgr_003448</name>
</gene>
<accession>A0AAD3RZM2</accession>
<dbReference type="AlphaFoldDB" id="A0AAD3RZM2"/>
<protein>
    <submittedName>
        <fullName evidence="1">Uncharacterized protein</fullName>
    </submittedName>
</protein>
<name>A0AAD3RZM2_NEPGR</name>
<organism evidence="1 2">
    <name type="scientific">Nepenthes gracilis</name>
    <name type="common">Slender pitcher plant</name>
    <dbReference type="NCBI Taxonomy" id="150966"/>
    <lineage>
        <taxon>Eukaryota</taxon>
        <taxon>Viridiplantae</taxon>
        <taxon>Streptophyta</taxon>
        <taxon>Embryophyta</taxon>
        <taxon>Tracheophyta</taxon>
        <taxon>Spermatophyta</taxon>
        <taxon>Magnoliopsida</taxon>
        <taxon>eudicotyledons</taxon>
        <taxon>Gunneridae</taxon>
        <taxon>Pentapetalae</taxon>
        <taxon>Caryophyllales</taxon>
        <taxon>Nepenthaceae</taxon>
        <taxon>Nepenthes</taxon>
    </lineage>
</organism>
<evidence type="ECO:0000313" key="2">
    <source>
        <dbReference type="Proteomes" id="UP001279734"/>
    </source>
</evidence>